<name>A0A4V3D8D0_9GAMM</name>
<feature type="transmembrane region" description="Helical" evidence="1">
    <location>
        <begin position="171"/>
        <end position="193"/>
    </location>
</feature>
<feature type="transmembrane region" description="Helical" evidence="1">
    <location>
        <begin position="130"/>
        <end position="151"/>
    </location>
</feature>
<evidence type="ECO:0008006" key="4">
    <source>
        <dbReference type="Google" id="ProtNLM"/>
    </source>
</evidence>
<proteinExistence type="predicted"/>
<organism evidence="2 3">
    <name type="scientific">Permianibacter aggregans</name>
    <dbReference type="NCBI Taxonomy" id="1510150"/>
    <lineage>
        <taxon>Bacteria</taxon>
        <taxon>Pseudomonadati</taxon>
        <taxon>Pseudomonadota</taxon>
        <taxon>Gammaproteobacteria</taxon>
        <taxon>Pseudomonadales</taxon>
        <taxon>Pseudomonadaceae</taxon>
        <taxon>Permianibacter</taxon>
    </lineage>
</organism>
<sequence>MKKFILIDHSIKDSGGHHLEYAARVLRAAKAEGFETVLATNKVADIGVIEDVDSIKPVFTYTFWENFRSESIRSVVKGGFILEHLRNFASRLKYSFLFTDIGFSVIALKEGFGLREILERYSSGFSGRSISVVSILIAWVLTRLEFVVLKVEKKLSFFGRLYERTKRVLKLFTLLFAALVLSPILIFVVLVGLRRVSKRRQHYVDTFLADLRNMEAVTCVNDGDVIFIPTLGNPELLGCAEFIRATNKKFSWHFLFRRNIFEKREPSYSEEMQRNFTLAHVLSHTRKDLREANAFFYTDTDALTEQYNRFGVFDFKTLPIPHDESLIRTKSLDGADGVIRVTYLGDARDEKGFQLLPKLVDDMFSLDSFSRRISFVFQSNFNTKLGEPETRVAKSELSHWDCARVNLIEGPFGSDVYNKLICDSDILLIPYNARNYYARSSGVYAEARVAGVPFVTADKSWMSQELLQERNSHFSDCVSKFHVRTLYRFDGTEKRAKLTLNGLRTDSSPIIIKVVQKFPKPGVFLDISRQSTGEPCELAKRFLQTSTVDLRALESYCLIRANATHGCELSLHVDFGDGKPVEYDKSEFSDIELFVIELQNNDEITDSFCGATYVNDDDFTLATLEVLNKYSLYEKQAKTSSIRWASLHSARTLVRVLGEA</sequence>
<dbReference type="EMBL" id="SNYM01000001">
    <property type="protein sequence ID" value="TDQ51117.1"/>
    <property type="molecule type" value="Genomic_DNA"/>
</dbReference>
<evidence type="ECO:0000256" key="1">
    <source>
        <dbReference type="SAM" id="Phobius"/>
    </source>
</evidence>
<keyword evidence="3" id="KW-1185">Reference proteome</keyword>
<keyword evidence="1" id="KW-0472">Membrane</keyword>
<gene>
    <name evidence="2" type="ORF">EV696_10186</name>
</gene>
<reference evidence="2 3" key="1">
    <citation type="submission" date="2019-03" db="EMBL/GenBank/DDBJ databases">
        <title>Genomic Encyclopedia of Type Strains, Phase IV (KMG-IV): sequencing the most valuable type-strain genomes for metagenomic binning, comparative biology and taxonomic classification.</title>
        <authorList>
            <person name="Goeker M."/>
        </authorList>
    </citation>
    <scope>NUCLEOTIDE SEQUENCE [LARGE SCALE GENOMIC DNA]</scope>
    <source>
        <strain evidence="2 3">DSM 103792</strain>
    </source>
</reference>
<dbReference type="Proteomes" id="UP000295375">
    <property type="component" value="Unassembled WGS sequence"/>
</dbReference>
<dbReference type="OrthoDB" id="8433393at2"/>
<accession>A0A4V3D8D0</accession>
<keyword evidence="1" id="KW-0812">Transmembrane</keyword>
<keyword evidence="1" id="KW-1133">Transmembrane helix</keyword>
<evidence type="ECO:0000313" key="2">
    <source>
        <dbReference type="EMBL" id="TDQ51117.1"/>
    </source>
</evidence>
<comment type="caution">
    <text evidence="2">The sequence shown here is derived from an EMBL/GenBank/DDBJ whole genome shotgun (WGS) entry which is preliminary data.</text>
</comment>
<protein>
    <recommendedName>
        <fullName evidence="4">Glycosyltransferase involved in cell wall biosynthesis</fullName>
    </recommendedName>
</protein>
<dbReference type="AlphaFoldDB" id="A0A4V3D8D0"/>
<dbReference type="RefSeq" id="WP_133586972.1">
    <property type="nucleotide sequence ID" value="NZ_CP037953.1"/>
</dbReference>
<evidence type="ECO:0000313" key="3">
    <source>
        <dbReference type="Proteomes" id="UP000295375"/>
    </source>
</evidence>